<dbReference type="PANTHER" id="PTHR42829">
    <property type="entry name" value="NADH-UBIQUINONE OXIDOREDUCTASE CHAIN 5"/>
    <property type="match status" value="1"/>
</dbReference>
<sequence>MLEFSLFTLSFVSVLFSFIGDEINRLRALVAGQAAAFFCSIGLAVAAFSGSTATSAPGILVVDTASSLVSVLVSFIGLITLVFSERYMLGEKSRLSFCRLLVLMALTAQLTALSNHMVLSLLAYGAISVLLYLFMNLRAESRKLAVSVLKYHLLADFFLAFAFATLYFDGAPLHFSRLKEVGHLSGSFFNLGSYLLVLSLCIKSALFPFHRWLLNTLNCPTPLSGLMHAGVVNIAGVMACKVYPALILVPGCLFVWGALALVSAMVGTLTMSTQFDVKRKLVYSTVGQMGFMSLQCACGLIPAAVFHLMAHGLFKCHMFLQSGSAVNEGLIKKEFAAIKKDDSALSPLAVSLVFLTLAFVIFSAFGTQAAASTLALAASVPILLTMPAFSRVAAPIALSLSAAIALLVFTSVSLAVSFEHALAMVSFSSPAFWLLPLAFVFFLVFHVLVNTAGKGKNRLADWLYVQALSGFYV</sequence>
<feature type="transmembrane region" description="Helical" evidence="6">
    <location>
        <begin position="430"/>
        <end position="449"/>
    </location>
</feature>
<keyword evidence="2 5" id="KW-0812">Transmembrane</keyword>
<evidence type="ECO:0000256" key="2">
    <source>
        <dbReference type="ARBA" id="ARBA00022692"/>
    </source>
</evidence>
<comment type="caution">
    <text evidence="8">The sequence shown here is derived from an EMBL/GenBank/DDBJ whole genome shotgun (WGS) entry which is preliminary data.</text>
</comment>
<dbReference type="GO" id="GO:0015990">
    <property type="term" value="P:electron transport coupled proton transport"/>
    <property type="evidence" value="ECO:0007669"/>
    <property type="project" value="TreeGrafter"/>
</dbReference>
<dbReference type="AlphaFoldDB" id="A0A8J7PAG9"/>
<feature type="transmembrane region" description="Helical" evidence="6">
    <location>
        <begin position="59"/>
        <end position="83"/>
    </location>
</feature>
<keyword evidence="3 6" id="KW-1133">Transmembrane helix</keyword>
<dbReference type="Pfam" id="PF00361">
    <property type="entry name" value="Proton_antipo_M"/>
    <property type="match status" value="1"/>
</dbReference>
<dbReference type="GO" id="GO:0042773">
    <property type="term" value="P:ATP synthesis coupled electron transport"/>
    <property type="evidence" value="ECO:0007669"/>
    <property type="project" value="InterPro"/>
</dbReference>
<evidence type="ECO:0000313" key="8">
    <source>
        <dbReference type="EMBL" id="MBN8662461.1"/>
    </source>
</evidence>
<feature type="transmembrane region" description="Helical" evidence="6">
    <location>
        <begin position="118"/>
        <end position="137"/>
    </location>
</feature>
<feature type="transmembrane region" description="Helical" evidence="6">
    <location>
        <begin position="149"/>
        <end position="168"/>
    </location>
</feature>
<feature type="transmembrane region" description="Helical" evidence="6">
    <location>
        <begin position="396"/>
        <end position="418"/>
    </location>
</feature>
<evidence type="ECO:0000256" key="1">
    <source>
        <dbReference type="ARBA" id="ARBA00004127"/>
    </source>
</evidence>
<feature type="transmembrane region" description="Helical" evidence="6">
    <location>
        <begin position="188"/>
        <end position="209"/>
    </location>
</feature>
<feature type="transmembrane region" description="Helical" evidence="6">
    <location>
        <begin position="6"/>
        <end position="23"/>
    </location>
</feature>
<dbReference type="PRINTS" id="PR01434">
    <property type="entry name" value="NADHDHGNASE5"/>
</dbReference>
<accession>A0A8J7PAG9</accession>
<reference evidence="8" key="1">
    <citation type="submission" date="2021-02" db="EMBL/GenBank/DDBJ databases">
        <title>Genome-Resolved Metagenomics of a Microbial Community Performing Photosynthetic Biological Nutrient Removal.</title>
        <authorList>
            <person name="Mcdaniel E.A."/>
        </authorList>
    </citation>
    <scope>NUCLEOTIDE SEQUENCE</scope>
    <source>
        <strain evidence="8">UWPOB_OBS1</strain>
    </source>
</reference>
<dbReference type="Proteomes" id="UP000664277">
    <property type="component" value="Unassembled WGS sequence"/>
</dbReference>
<keyword evidence="4 6" id="KW-0472">Membrane</keyword>
<protein>
    <recommendedName>
        <fullName evidence="7">NADH:quinone oxidoreductase/Mrp antiporter transmembrane domain-containing protein</fullName>
    </recommendedName>
</protein>
<evidence type="ECO:0000256" key="4">
    <source>
        <dbReference type="ARBA" id="ARBA00023136"/>
    </source>
</evidence>
<evidence type="ECO:0000259" key="7">
    <source>
        <dbReference type="Pfam" id="PF00361"/>
    </source>
</evidence>
<dbReference type="GO" id="GO:0012505">
    <property type="term" value="C:endomembrane system"/>
    <property type="evidence" value="ECO:0007669"/>
    <property type="project" value="UniProtKB-SubCell"/>
</dbReference>
<evidence type="ECO:0000256" key="6">
    <source>
        <dbReference type="SAM" id="Phobius"/>
    </source>
</evidence>
<gene>
    <name evidence="8" type="ORF">J0M35_18975</name>
</gene>
<feature type="transmembrane region" description="Helical" evidence="6">
    <location>
        <begin position="245"/>
        <end position="269"/>
    </location>
</feature>
<dbReference type="GO" id="GO:0003954">
    <property type="term" value="F:NADH dehydrogenase activity"/>
    <property type="evidence" value="ECO:0007669"/>
    <property type="project" value="TreeGrafter"/>
</dbReference>
<dbReference type="EMBL" id="JAFLCK010000039">
    <property type="protein sequence ID" value="MBN8662461.1"/>
    <property type="molecule type" value="Genomic_DNA"/>
</dbReference>
<proteinExistence type="predicted"/>
<dbReference type="GO" id="GO:0016020">
    <property type="term" value="C:membrane"/>
    <property type="evidence" value="ECO:0007669"/>
    <property type="project" value="UniProtKB-SubCell"/>
</dbReference>
<feature type="transmembrane region" description="Helical" evidence="6">
    <location>
        <begin position="95"/>
        <end position="112"/>
    </location>
</feature>
<comment type="subcellular location">
    <subcellularLocation>
        <location evidence="1">Endomembrane system</location>
        <topology evidence="1">Multi-pass membrane protein</topology>
    </subcellularLocation>
    <subcellularLocation>
        <location evidence="5">Membrane</location>
        <topology evidence="5">Multi-pass membrane protein</topology>
    </subcellularLocation>
</comment>
<evidence type="ECO:0000313" key="9">
    <source>
        <dbReference type="Proteomes" id="UP000664277"/>
    </source>
</evidence>
<feature type="transmembrane region" description="Helical" evidence="6">
    <location>
        <begin position="35"/>
        <end position="53"/>
    </location>
</feature>
<feature type="domain" description="NADH:quinone oxidoreductase/Mrp antiporter transmembrane" evidence="7">
    <location>
        <begin position="114"/>
        <end position="339"/>
    </location>
</feature>
<feature type="transmembrane region" description="Helical" evidence="6">
    <location>
        <begin position="343"/>
        <end position="365"/>
    </location>
</feature>
<evidence type="ECO:0000256" key="5">
    <source>
        <dbReference type="RuleBase" id="RU000320"/>
    </source>
</evidence>
<dbReference type="GO" id="GO:0008137">
    <property type="term" value="F:NADH dehydrogenase (ubiquinone) activity"/>
    <property type="evidence" value="ECO:0007669"/>
    <property type="project" value="InterPro"/>
</dbReference>
<name>A0A8J7PAG9_9BACT</name>
<evidence type="ECO:0000256" key="3">
    <source>
        <dbReference type="ARBA" id="ARBA00022989"/>
    </source>
</evidence>
<dbReference type="InterPro" id="IPR001750">
    <property type="entry name" value="ND/Mrp_TM"/>
</dbReference>
<feature type="transmembrane region" description="Helical" evidence="6">
    <location>
        <begin position="371"/>
        <end position="389"/>
    </location>
</feature>
<organism evidence="8 9">
    <name type="scientific">Candidatus Obscuribacter phosphatis</name>
    <dbReference type="NCBI Taxonomy" id="1906157"/>
    <lineage>
        <taxon>Bacteria</taxon>
        <taxon>Bacillati</taxon>
        <taxon>Candidatus Melainabacteria</taxon>
        <taxon>Candidatus Obscuribacterales</taxon>
        <taxon>Candidatus Obscuribacteraceae</taxon>
        <taxon>Candidatus Obscuribacter</taxon>
    </lineage>
</organism>
<feature type="transmembrane region" description="Helical" evidence="6">
    <location>
        <begin position="281"/>
        <end position="306"/>
    </location>
</feature>
<dbReference type="InterPro" id="IPR003945">
    <property type="entry name" value="NU5C-like"/>
</dbReference>
<dbReference type="PANTHER" id="PTHR42829:SF1">
    <property type="entry name" value="INORGANIC CARBON TRANSPORTER SUBUNIT DABB-RELATED"/>
    <property type="match status" value="1"/>
</dbReference>